<name>A0AC34QTK8_9BILA</name>
<organism evidence="1 2">
    <name type="scientific">Panagrolaimus sp. JU765</name>
    <dbReference type="NCBI Taxonomy" id="591449"/>
    <lineage>
        <taxon>Eukaryota</taxon>
        <taxon>Metazoa</taxon>
        <taxon>Ecdysozoa</taxon>
        <taxon>Nematoda</taxon>
        <taxon>Chromadorea</taxon>
        <taxon>Rhabditida</taxon>
        <taxon>Tylenchina</taxon>
        <taxon>Panagrolaimomorpha</taxon>
        <taxon>Panagrolaimoidea</taxon>
        <taxon>Panagrolaimidae</taxon>
        <taxon>Panagrolaimus</taxon>
    </lineage>
</organism>
<accession>A0AC34QTK8</accession>
<dbReference type="WBParaSite" id="JU765_v2.g19205.t1">
    <property type="protein sequence ID" value="JU765_v2.g19205.t1"/>
    <property type="gene ID" value="JU765_v2.g19205"/>
</dbReference>
<sequence length="267" mass="29660">MLSSRYLVTKLVGNKFGSRFVSVVANTIDPNEVANFQRLSHEWMDENGPFKALHSYNRLRLPWIVNTLGKTPSPNSLKGLKIADVGCGGGLLSVPIARLGANVDGIDASEQAVKIAELTADRTLPTVRQNLNFHNTTVEDFAETNAGNYDAVIASEIIEHVSDFNSFLDGCVKLCKPGATLFFTTINKTISSQLMAIWLAENILGVLPPGMHDWDKFIEPKFLRMALEERDCRVGHLQGVIYNPLTNRWNWSGFDYINYGITATRTL</sequence>
<evidence type="ECO:0000313" key="1">
    <source>
        <dbReference type="Proteomes" id="UP000887576"/>
    </source>
</evidence>
<dbReference type="Proteomes" id="UP000887576">
    <property type="component" value="Unplaced"/>
</dbReference>
<evidence type="ECO:0000313" key="2">
    <source>
        <dbReference type="WBParaSite" id="JU765_v2.g19205.t1"/>
    </source>
</evidence>
<reference evidence="2" key="1">
    <citation type="submission" date="2022-11" db="UniProtKB">
        <authorList>
            <consortium name="WormBaseParasite"/>
        </authorList>
    </citation>
    <scope>IDENTIFICATION</scope>
</reference>
<proteinExistence type="predicted"/>
<protein>
    <submittedName>
        <fullName evidence="2">Ubiquinone biosynthesis O-methyltransferase, mitochondrial</fullName>
    </submittedName>
</protein>